<evidence type="ECO:0000256" key="2">
    <source>
        <dbReference type="SAM" id="SignalP"/>
    </source>
</evidence>
<accession>A0ABV7C6I2</accession>
<sequence>MKLFSTALCSVVVLATLANAPKAYAHSDIIASEPAEGSVLVSSPERISLRFTAPMQVTSLRLLDFSGRERALQRQGSRTAAVTEAQATLTSPLPPGAFRIEFRGLSADGHVGGGAVNFLIDPSRR</sequence>
<feature type="domain" description="CopC" evidence="3">
    <location>
        <begin position="26"/>
        <end position="118"/>
    </location>
</feature>
<dbReference type="InterPro" id="IPR007348">
    <property type="entry name" value="CopC_dom"/>
</dbReference>
<feature type="chain" id="PRO_5045575013" evidence="2">
    <location>
        <begin position="26"/>
        <end position="125"/>
    </location>
</feature>
<dbReference type="Pfam" id="PF04234">
    <property type="entry name" value="CopC"/>
    <property type="match status" value="1"/>
</dbReference>
<evidence type="ECO:0000256" key="1">
    <source>
        <dbReference type="ARBA" id="ARBA00004196"/>
    </source>
</evidence>
<evidence type="ECO:0000259" key="3">
    <source>
        <dbReference type="Pfam" id="PF04234"/>
    </source>
</evidence>
<dbReference type="PANTHER" id="PTHR34820">
    <property type="entry name" value="INNER MEMBRANE PROTEIN YEBZ"/>
    <property type="match status" value="1"/>
</dbReference>
<comment type="subcellular location">
    <subcellularLocation>
        <location evidence="1">Cell envelope</location>
    </subcellularLocation>
</comment>
<dbReference type="PANTHER" id="PTHR34820:SF4">
    <property type="entry name" value="INNER MEMBRANE PROTEIN YEBZ"/>
    <property type="match status" value="1"/>
</dbReference>
<organism evidence="4 5">
    <name type="scientific">Falsiroseomonas tokyonensis</name>
    <dbReference type="NCBI Taxonomy" id="430521"/>
    <lineage>
        <taxon>Bacteria</taxon>
        <taxon>Pseudomonadati</taxon>
        <taxon>Pseudomonadota</taxon>
        <taxon>Alphaproteobacteria</taxon>
        <taxon>Acetobacterales</taxon>
        <taxon>Roseomonadaceae</taxon>
        <taxon>Falsiroseomonas</taxon>
    </lineage>
</organism>
<gene>
    <name evidence="4" type="ORF">ACFOD3_28205</name>
</gene>
<feature type="signal peptide" evidence="2">
    <location>
        <begin position="1"/>
        <end position="25"/>
    </location>
</feature>
<keyword evidence="2" id="KW-0732">Signal</keyword>
<keyword evidence="5" id="KW-1185">Reference proteome</keyword>
<protein>
    <submittedName>
        <fullName evidence="4">Copper resistance protein CopC</fullName>
    </submittedName>
</protein>
<dbReference type="InterPro" id="IPR032694">
    <property type="entry name" value="CopC/D"/>
</dbReference>
<evidence type="ECO:0000313" key="5">
    <source>
        <dbReference type="Proteomes" id="UP001595420"/>
    </source>
</evidence>
<name>A0ABV7C6I2_9PROT</name>
<evidence type="ECO:0000313" key="4">
    <source>
        <dbReference type="EMBL" id="MFC3003810.1"/>
    </source>
</evidence>
<dbReference type="Proteomes" id="UP001595420">
    <property type="component" value="Unassembled WGS sequence"/>
</dbReference>
<dbReference type="EMBL" id="JBHRSB010000016">
    <property type="protein sequence ID" value="MFC3003810.1"/>
    <property type="molecule type" value="Genomic_DNA"/>
</dbReference>
<proteinExistence type="predicted"/>
<comment type="caution">
    <text evidence="4">The sequence shown here is derived from an EMBL/GenBank/DDBJ whole genome shotgun (WGS) entry which is preliminary data.</text>
</comment>
<reference evidence="5" key="1">
    <citation type="journal article" date="2019" name="Int. J. Syst. Evol. Microbiol.">
        <title>The Global Catalogue of Microorganisms (GCM) 10K type strain sequencing project: providing services to taxonomists for standard genome sequencing and annotation.</title>
        <authorList>
            <consortium name="The Broad Institute Genomics Platform"/>
            <consortium name="The Broad Institute Genome Sequencing Center for Infectious Disease"/>
            <person name="Wu L."/>
            <person name="Ma J."/>
        </authorList>
    </citation>
    <scope>NUCLEOTIDE SEQUENCE [LARGE SCALE GENOMIC DNA]</scope>
    <source>
        <strain evidence="5">CGMCC 1.16855</strain>
    </source>
</reference>
<dbReference type="RefSeq" id="WP_216840251.1">
    <property type="nucleotide sequence ID" value="NZ_JAFNJS010000016.1"/>
</dbReference>